<dbReference type="Pfam" id="PF09808">
    <property type="entry name" value="SNAPC1"/>
    <property type="match status" value="1"/>
</dbReference>
<dbReference type="AlphaFoldDB" id="R7VII2"/>
<dbReference type="PANTHER" id="PTHR15131:SF3">
    <property type="entry name" value="SNRNA-ACTIVATING PROTEIN COMPLEX SUBUNIT 1"/>
    <property type="match status" value="1"/>
</dbReference>
<evidence type="ECO:0000313" key="3">
    <source>
        <dbReference type="EnsemblMetazoa" id="CapteP203916"/>
    </source>
</evidence>
<dbReference type="STRING" id="283909.R7VII2"/>
<proteinExistence type="predicted"/>
<gene>
    <name evidence="2" type="ORF">CAPTEDRAFT_203916</name>
</gene>
<dbReference type="HOGENOM" id="CLU_678335_0_0_1"/>
<dbReference type="EnsemblMetazoa" id="CapteT203916">
    <property type="protein sequence ID" value="CapteP203916"/>
    <property type="gene ID" value="CapteG203916"/>
</dbReference>
<reference evidence="2 4" key="2">
    <citation type="journal article" date="2013" name="Nature">
        <title>Insights into bilaterian evolution from three spiralian genomes.</title>
        <authorList>
            <person name="Simakov O."/>
            <person name="Marletaz F."/>
            <person name="Cho S.J."/>
            <person name="Edsinger-Gonzales E."/>
            <person name="Havlak P."/>
            <person name="Hellsten U."/>
            <person name="Kuo D.H."/>
            <person name="Larsson T."/>
            <person name="Lv J."/>
            <person name="Arendt D."/>
            <person name="Savage R."/>
            <person name="Osoegawa K."/>
            <person name="de Jong P."/>
            <person name="Grimwood J."/>
            <person name="Chapman J.A."/>
            <person name="Shapiro H."/>
            <person name="Aerts A."/>
            <person name="Otillar R.P."/>
            <person name="Terry A.Y."/>
            <person name="Boore J.L."/>
            <person name="Grigoriev I.V."/>
            <person name="Lindberg D.R."/>
            <person name="Seaver E.C."/>
            <person name="Weisblat D.A."/>
            <person name="Putnam N.H."/>
            <person name="Rokhsar D.S."/>
        </authorList>
    </citation>
    <scope>NUCLEOTIDE SEQUENCE</scope>
    <source>
        <strain evidence="2 4">I ESC-2004</strain>
    </source>
</reference>
<feature type="region of interest" description="Disordered" evidence="1">
    <location>
        <begin position="360"/>
        <end position="406"/>
    </location>
</feature>
<feature type="region of interest" description="Disordered" evidence="1">
    <location>
        <begin position="262"/>
        <end position="330"/>
    </location>
</feature>
<dbReference type="Proteomes" id="UP000014760">
    <property type="component" value="Unassembled WGS sequence"/>
</dbReference>
<dbReference type="InterPro" id="IPR019188">
    <property type="entry name" value="SNAPC1"/>
</dbReference>
<name>R7VII2_CAPTE</name>
<sequence>MAAEPTTSSLPNLDQTNEDELSGHYSCIRNDVHQLLKSFSSLESVRYKDFAMIWREKHMSLLFSGRQNDVECREFTEKVLQVTLSFWLPPYSFQVRVGGLYALYGFYYTQPFEPRAQIRVTMSQWKEIQDFQSEARNEQHLDTDFIFSKLVFANAFQFVAAAKEHYISSAIAKKKQEACKEAYLLEITEKKSSVHEIFENDGIDQISAIHDQYHSLKCKLNQSSTPSAGLHIIVPSLVQDITKSLAALDDAKKNRLNRKILRKRRESGATTSESESESDILKNSYEASSPGSKRASIKDRAYSEISQTRRSRRHRKNKTEASTILPPKRTLQKVTSDFAVDDSDDDGDASSDFVKVVLSDPTASNDGSEILHMPVLVEEPAAVEEKSTKGKQKRKNSPNKSKKKRN</sequence>
<organism evidence="2">
    <name type="scientific">Capitella teleta</name>
    <name type="common">Polychaete worm</name>
    <dbReference type="NCBI Taxonomy" id="283909"/>
    <lineage>
        <taxon>Eukaryota</taxon>
        <taxon>Metazoa</taxon>
        <taxon>Spiralia</taxon>
        <taxon>Lophotrochozoa</taxon>
        <taxon>Annelida</taxon>
        <taxon>Polychaeta</taxon>
        <taxon>Sedentaria</taxon>
        <taxon>Scolecida</taxon>
        <taxon>Capitellidae</taxon>
        <taxon>Capitella</taxon>
    </lineage>
</organism>
<dbReference type="FunCoup" id="R7VII2">
    <property type="interactions" value="1"/>
</dbReference>
<dbReference type="GO" id="GO:0043565">
    <property type="term" value="F:sequence-specific DNA binding"/>
    <property type="evidence" value="ECO:0007669"/>
    <property type="project" value="TreeGrafter"/>
</dbReference>
<dbReference type="OrthoDB" id="20127at2759"/>
<dbReference type="GO" id="GO:0042795">
    <property type="term" value="P:snRNA transcription by RNA polymerase II"/>
    <property type="evidence" value="ECO:0007669"/>
    <property type="project" value="TreeGrafter"/>
</dbReference>
<reference evidence="4" key="1">
    <citation type="submission" date="2012-12" db="EMBL/GenBank/DDBJ databases">
        <authorList>
            <person name="Hellsten U."/>
            <person name="Grimwood J."/>
            <person name="Chapman J.A."/>
            <person name="Shapiro H."/>
            <person name="Aerts A."/>
            <person name="Otillar R.P."/>
            <person name="Terry A.Y."/>
            <person name="Boore J.L."/>
            <person name="Simakov O."/>
            <person name="Marletaz F."/>
            <person name="Cho S.-J."/>
            <person name="Edsinger-Gonzales E."/>
            <person name="Havlak P."/>
            <person name="Kuo D.-H."/>
            <person name="Larsson T."/>
            <person name="Lv J."/>
            <person name="Arendt D."/>
            <person name="Savage R."/>
            <person name="Osoegawa K."/>
            <person name="de Jong P."/>
            <person name="Lindberg D.R."/>
            <person name="Seaver E.C."/>
            <person name="Weisblat D.A."/>
            <person name="Putnam N.H."/>
            <person name="Grigoriev I.V."/>
            <person name="Rokhsar D.S."/>
        </authorList>
    </citation>
    <scope>NUCLEOTIDE SEQUENCE</scope>
    <source>
        <strain evidence="4">I ESC-2004</strain>
    </source>
</reference>
<dbReference type="GO" id="GO:0042796">
    <property type="term" value="P:snRNA transcription by RNA polymerase III"/>
    <property type="evidence" value="ECO:0007669"/>
    <property type="project" value="TreeGrafter"/>
</dbReference>
<dbReference type="GO" id="GO:0019185">
    <property type="term" value="C:snRNA-activating protein complex"/>
    <property type="evidence" value="ECO:0007669"/>
    <property type="project" value="TreeGrafter"/>
</dbReference>
<evidence type="ECO:0000313" key="4">
    <source>
        <dbReference type="Proteomes" id="UP000014760"/>
    </source>
</evidence>
<evidence type="ECO:0000256" key="1">
    <source>
        <dbReference type="SAM" id="MobiDB-lite"/>
    </source>
</evidence>
<reference evidence="3" key="3">
    <citation type="submission" date="2015-06" db="UniProtKB">
        <authorList>
            <consortium name="EnsemblMetazoa"/>
        </authorList>
    </citation>
    <scope>IDENTIFICATION</scope>
</reference>
<accession>R7VII2</accession>
<dbReference type="OMA" id="RDDMQNV"/>
<keyword evidence="4" id="KW-1185">Reference proteome</keyword>
<protein>
    <recommendedName>
        <fullName evidence="5">snRNA-activating protein complex subunit 1</fullName>
    </recommendedName>
</protein>
<feature type="compositionally biased region" description="Basic residues" evidence="1">
    <location>
        <begin position="389"/>
        <end position="406"/>
    </location>
</feature>
<evidence type="ECO:0000313" key="2">
    <source>
        <dbReference type="EMBL" id="ELU16101.1"/>
    </source>
</evidence>
<dbReference type="EMBL" id="AMQN01017644">
    <property type="status" value="NOT_ANNOTATED_CDS"/>
    <property type="molecule type" value="Genomic_DNA"/>
</dbReference>
<dbReference type="PANTHER" id="PTHR15131">
    <property type="entry name" value="SMALL NUCLEAR RNA ACTIVATING COMPLEX, POLYPEPTIDE 1"/>
    <property type="match status" value="1"/>
</dbReference>
<dbReference type="EMBL" id="KB293338">
    <property type="protein sequence ID" value="ELU16101.1"/>
    <property type="molecule type" value="Genomic_DNA"/>
</dbReference>
<evidence type="ECO:0008006" key="5">
    <source>
        <dbReference type="Google" id="ProtNLM"/>
    </source>
</evidence>